<sequence>MEKRPHTALALFFPLLLPLLLLPGALAAAPASAEPIPESGAVLILEDTAVPMGDLPETGTAAAENMDPVQLLGMAAVCFSLAAAGLALTIHHKNHQK</sequence>
<dbReference type="RefSeq" id="WP_058116778.1">
    <property type="nucleotide sequence ID" value="NZ_CP011307.1"/>
</dbReference>
<feature type="transmembrane region" description="Helical" evidence="1">
    <location>
        <begin position="71"/>
        <end position="90"/>
    </location>
</feature>
<feature type="chain" id="PRO_5039013207" description="Gram-positive cocci surface proteins LPxTG domain-containing protein" evidence="2">
    <location>
        <begin position="34"/>
        <end position="97"/>
    </location>
</feature>
<evidence type="ECO:0000256" key="2">
    <source>
        <dbReference type="SAM" id="SignalP"/>
    </source>
</evidence>
<dbReference type="KEGG" id="ibu:IB211_00126c"/>
<proteinExistence type="predicted"/>
<reference evidence="3 4" key="1">
    <citation type="journal article" date="2015" name="Nat. Commun.">
        <title>Production of butyrate from lysine and the Amadori product fructoselysine by a human gut commensal.</title>
        <authorList>
            <person name="Bui T.P."/>
            <person name="Ritari J."/>
            <person name="Boeren S."/>
            <person name="de Waard P."/>
            <person name="Plugge C.M."/>
            <person name="de Vos W.M."/>
        </authorList>
    </citation>
    <scope>NUCLEOTIDE SEQUENCE [LARGE SCALE GENOMIC DNA]</scope>
    <source>
        <strain evidence="3 4">AF211</strain>
    </source>
</reference>
<name>A0A0S2VZL9_9FIRM</name>
<gene>
    <name evidence="3" type="ORF">IB211_00126c</name>
</gene>
<keyword evidence="1" id="KW-1133">Transmembrane helix</keyword>
<dbReference type="STRING" id="1297617.IB211_00126c"/>
<dbReference type="EMBL" id="CP011307">
    <property type="protein sequence ID" value="ALP92522.1"/>
    <property type="molecule type" value="Genomic_DNA"/>
</dbReference>
<accession>A0A0S2VZL9</accession>
<feature type="signal peptide" evidence="2">
    <location>
        <begin position="1"/>
        <end position="33"/>
    </location>
</feature>
<organism evidence="3 4">
    <name type="scientific">Intestinimonas butyriciproducens</name>
    <dbReference type="NCBI Taxonomy" id="1297617"/>
    <lineage>
        <taxon>Bacteria</taxon>
        <taxon>Bacillati</taxon>
        <taxon>Bacillota</taxon>
        <taxon>Clostridia</taxon>
        <taxon>Eubacteriales</taxon>
        <taxon>Intestinimonas</taxon>
    </lineage>
</organism>
<keyword evidence="4" id="KW-1185">Reference proteome</keyword>
<keyword evidence="1" id="KW-0472">Membrane</keyword>
<reference evidence="4" key="2">
    <citation type="submission" date="2015-04" db="EMBL/GenBank/DDBJ databases">
        <title>A butyrogenic pathway from the amino acid lysine in a human gut commensal.</title>
        <authorList>
            <person name="de Vos W.M."/>
            <person name="Bui N.T.P."/>
            <person name="Plugge C.M."/>
            <person name="Ritari J."/>
        </authorList>
    </citation>
    <scope>NUCLEOTIDE SEQUENCE [LARGE SCALE GENOMIC DNA]</scope>
    <source>
        <strain evidence="4">AF211</strain>
    </source>
</reference>
<evidence type="ECO:0008006" key="5">
    <source>
        <dbReference type="Google" id="ProtNLM"/>
    </source>
</evidence>
<keyword evidence="1" id="KW-0812">Transmembrane</keyword>
<protein>
    <recommendedName>
        <fullName evidence="5">Gram-positive cocci surface proteins LPxTG domain-containing protein</fullName>
    </recommendedName>
</protein>
<dbReference type="Proteomes" id="UP000064844">
    <property type="component" value="Chromosome"/>
</dbReference>
<keyword evidence="2" id="KW-0732">Signal</keyword>
<evidence type="ECO:0000256" key="1">
    <source>
        <dbReference type="SAM" id="Phobius"/>
    </source>
</evidence>
<evidence type="ECO:0000313" key="3">
    <source>
        <dbReference type="EMBL" id="ALP92522.1"/>
    </source>
</evidence>
<dbReference type="AlphaFoldDB" id="A0A0S2VZL9"/>
<evidence type="ECO:0000313" key="4">
    <source>
        <dbReference type="Proteomes" id="UP000064844"/>
    </source>
</evidence>